<feature type="compositionally biased region" description="Basic residues" evidence="1">
    <location>
        <begin position="185"/>
        <end position="198"/>
    </location>
</feature>
<evidence type="ECO:0000256" key="1">
    <source>
        <dbReference type="SAM" id="MobiDB-lite"/>
    </source>
</evidence>
<feature type="compositionally biased region" description="Acidic residues" evidence="1">
    <location>
        <begin position="717"/>
        <end position="726"/>
    </location>
</feature>
<organism evidence="2 3">
    <name type="scientific">Gloeophyllum trabeum (strain ATCC 11539 / FP-39264 / Madison 617)</name>
    <name type="common">Brown rot fungus</name>
    <dbReference type="NCBI Taxonomy" id="670483"/>
    <lineage>
        <taxon>Eukaryota</taxon>
        <taxon>Fungi</taxon>
        <taxon>Dikarya</taxon>
        <taxon>Basidiomycota</taxon>
        <taxon>Agaricomycotina</taxon>
        <taxon>Agaricomycetes</taxon>
        <taxon>Gloeophyllales</taxon>
        <taxon>Gloeophyllaceae</taxon>
        <taxon>Gloeophyllum</taxon>
    </lineage>
</organism>
<feature type="region of interest" description="Disordered" evidence="1">
    <location>
        <begin position="707"/>
        <end position="726"/>
    </location>
</feature>
<feature type="compositionally biased region" description="Basic and acidic residues" evidence="1">
    <location>
        <begin position="15"/>
        <end position="33"/>
    </location>
</feature>
<dbReference type="HOGENOM" id="CLU_381320_0_0_1"/>
<feature type="compositionally biased region" description="Basic and acidic residues" evidence="1">
    <location>
        <begin position="582"/>
        <end position="600"/>
    </location>
</feature>
<feature type="region of interest" description="Disordered" evidence="1">
    <location>
        <begin position="1"/>
        <end position="698"/>
    </location>
</feature>
<feature type="compositionally biased region" description="Acidic residues" evidence="1">
    <location>
        <begin position="391"/>
        <end position="400"/>
    </location>
</feature>
<keyword evidence="3" id="KW-1185">Reference proteome</keyword>
<feature type="compositionally biased region" description="Polar residues" evidence="1">
    <location>
        <begin position="121"/>
        <end position="133"/>
    </location>
</feature>
<dbReference type="GeneID" id="19304033"/>
<feature type="compositionally biased region" description="Basic and acidic residues" evidence="1">
    <location>
        <begin position="62"/>
        <end position="73"/>
    </location>
</feature>
<dbReference type="OrthoDB" id="3047765at2759"/>
<dbReference type="Proteomes" id="UP000030669">
    <property type="component" value="Unassembled WGS sequence"/>
</dbReference>
<evidence type="ECO:0000313" key="2">
    <source>
        <dbReference type="EMBL" id="EPQ55868.1"/>
    </source>
</evidence>
<feature type="compositionally biased region" description="Low complexity" evidence="1">
    <location>
        <begin position="216"/>
        <end position="233"/>
    </location>
</feature>
<feature type="compositionally biased region" description="Low complexity" evidence="1">
    <location>
        <begin position="160"/>
        <end position="170"/>
    </location>
</feature>
<feature type="compositionally biased region" description="Basic residues" evidence="1">
    <location>
        <begin position="284"/>
        <end position="295"/>
    </location>
</feature>
<protein>
    <submittedName>
        <fullName evidence="2">Uncharacterized protein</fullName>
    </submittedName>
</protein>
<feature type="compositionally biased region" description="Basic and acidic residues" evidence="1">
    <location>
        <begin position="473"/>
        <end position="488"/>
    </location>
</feature>
<feature type="compositionally biased region" description="Basic and acidic residues" evidence="1">
    <location>
        <begin position="296"/>
        <end position="308"/>
    </location>
</feature>
<feature type="compositionally biased region" description="Basic and acidic residues" evidence="1">
    <location>
        <begin position="111"/>
        <end position="120"/>
    </location>
</feature>
<feature type="compositionally biased region" description="Basic and acidic residues" evidence="1">
    <location>
        <begin position="255"/>
        <end position="271"/>
    </location>
</feature>
<dbReference type="RefSeq" id="XP_007865893.1">
    <property type="nucleotide sequence ID" value="XM_007867702.1"/>
</dbReference>
<dbReference type="OMA" id="FTNMEQI"/>
<gene>
    <name evidence="2" type="ORF">GLOTRDRAFT_138623</name>
</gene>
<feature type="compositionally biased region" description="Low complexity" evidence="1">
    <location>
        <begin position="649"/>
        <end position="658"/>
    </location>
</feature>
<feature type="compositionally biased region" description="Basic and acidic residues" evidence="1">
    <location>
        <begin position="352"/>
        <end position="364"/>
    </location>
</feature>
<feature type="compositionally biased region" description="Basic and acidic residues" evidence="1">
    <location>
        <begin position="663"/>
        <end position="676"/>
    </location>
</feature>
<dbReference type="KEGG" id="gtr:GLOTRDRAFT_138623"/>
<reference evidence="2 3" key="1">
    <citation type="journal article" date="2012" name="Science">
        <title>The Paleozoic origin of enzymatic lignin decomposition reconstructed from 31 fungal genomes.</title>
        <authorList>
            <person name="Floudas D."/>
            <person name="Binder M."/>
            <person name="Riley R."/>
            <person name="Barry K."/>
            <person name="Blanchette R.A."/>
            <person name="Henrissat B."/>
            <person name="Martinez A.T."/>
            <person name="Otillar R."/>
            <person name="Spatafora J.W."/>
            <person name="Yadav J.S."/>
            <person name="Aerts A."/>
            <person name="Benoit I."/>
            <person name="Boyd A."/>
            <person name="Carlson A."/>
            <person name="Copeland A."/>
            <person name="Coutinho P.M."/>
            <person name="de Vries R.P."/>
            <person name="Ferreira P."/>
            <person name="Findley K."/>
            <person name="Foster B."/>
            <person name="Gaskell J."/>
            <person name="Glotzer D."/>
            <person name="Gorecki P."/>
            <person name="Heitman J."/>
            <person name="Hesse C."/>
            <person name="Hori C."/>
            <person name="Igarashi K."/>
            <person name="Jurgens J.A."/>
            <person name="Kallen N."/>
            <person name="Kersten P."/>
            <person name="Kohler A."/>
            <person name="Kuees U."/>
            <person name="Kumar T.K.A."/>
            <person name="Kuo A."/>
            <person name="LaButti K."/>
            <person name="Larrondo L.F."/>
            <person name="Lindquist E."/>
            <person name="Ling A."/>
            <person name="Lombard V."/>
            <person name="Lucas S."/>
            <person name="Lundell T."/>
            <person name="Martin R."/>
            <person name="McLaughlin D.J."/>
            <person name="Morgenstern I."/>
            <person name="Morin E."/>
            <person name="Murat C."/>
            <person name="Nagy L.G."/>
            <person name="Nolan M."/>
            <person name="Ohm R.A."/>
            <person name="Patyshakuliyeva A."/>
            <person name="Rokas A."/>
            <person name="Ruiz-Duenas F.J."/>
            <person name="Sabat G."/>
            <person name="Salamov A."/>
            <person name="Samejima M."/>
            <person name="Schmutz J."/>
            <person name="Slot J.C."/>
            <person name="St John F."/>
            <person name="Stenlid J."/>
            <person name="Sun H."/>
            <person name="Sun S."/>
            <person name="Syed K."/>
            <person name="Tsang A."/>
            <person name="Wiebenga A."/>
            <person name="Young D."/>
            <person name="Pisabarro A."/>
            <person name="Eastwood D.C."/>
            <person name="Martin F."/>
            <person name="Cullen D."/>
            <person name="Grigoriev I.V."/>
            <person name="Hibbett D.S."/>
        </authorList>
    </citation>
    <scope>NUCLEOTIDE SEQUENCE [LARGE SCALE GENOMIC DNA]</scope>
    <source>
        <strain evidence="2 3">ATCC 11539</strain>
    </source>
</reference>
<dbReference type="eggNOG" id="ENOG502RUZP">
    <property type="taxonomic scope" value="Eukaryota"/>
</dbReference>
<accession>S7Q8W5</accession>
<evidence type="ECO:0000313" key="3">
    <source>
        <dbReference type="Proteomes" id="UP000030669"/>
    </source>
</evidence>
<feature type="compositionally biased region" description="Low complexity" evidence="1">
    <location>
        <begin position="79"/>
        <end position="93"/>
    </location>
</feature>
<sequence length="726" mass="76923">MATATAKTMLAPTVEESREKRLQKQQSRYRDRGGIFVPMTENPLIDILLSRKFLASPKKKSQKEQGASRRDKPSASNHAVASSSQVQPQASSSKIAPEELTNRRTSPRKKSGAESRDAHEQQGSSATNTSKQRTSTKGKFKATTKGEEDPTTSKSRKTTTTRAPSRPTASLDGCSDEDVPLVAKGKAKAAPRKQGTHKHVIESESEQEPPKKPKKATGGSKSSASTSTSAPKSQKGRGKVQADTDDEPTTSKPKPKADAKGKGKAKQLKEDVAEEPDPAPPKPAPKKRQPAKRKTSKADESQTDDKAKTTHRPRGRTKAAAAKTETERDDTEAEGSDAPTPKTGRSIKAKGTHADSKVGKKPSEDEQEEEESDAAPVPKRRKRPVTMILSDIEEGEEEDAAPPAVTAAKGTGSKATVGLTPLARARAKTKTGKGKSAAEEVSAVKRKKRPLTIMSDVEEGQAEEQVAAAPTSTREDAPRKKPRVEPKQTDGPTDIASTSMRKEKTKSGDAGVDFDKTTEVPRKAAASKSVSKDQDDAPPSKTVRSQSGAGRAGSRKGSTGTSAVPSAADASGDLTVEPAPSEDAKTKTSKRKVEDREAPVKKRARKHEVEEGQGQGEDERKRVNVVDSSRGRAALAPITVLSAATPSDAGKAGAKPGPGSVGRGEKENKTAKESGQARKRGGPKFPDAPRGPPQSVLDSLLRKPGVRLSSPVHAVDSDADPIDFLS</sequence>
<feature type="compositionally biased region" description="Basic and acidic residues" evidence="1">
    <location>
        <begin position="500"/>
        <end position="522"/>
    </location>
</feature>
<dbReference type="EMBL" id="KB469301">
    <property type="protein sequence ID" value="EPQ55868.1"/>
    <property type="molecule type" value="Genomic_DNA"/>
</dbReference>
<name>S7Q8W5_GLOTA</name>
<proteinExistence type="predicted"/>
<dbReference type="AlphaFoldDB" id="S7Q8W5"/>